<sequence>MSEATSGIIVIATAGVISKSNSADSNLIRNVSVEAINGSFVVWLHGTFPAGSTFPDINHDCPLCSVRPTFIGVYGQRFAHGTISTADTLRLHAVDSSFFARGSCVTVIILDYLARAENVDALILRTLDNRNTKRQVAEIGGQHYDIALLSQTAYSTVWNVLFVNAIRVEEVILSGVTMIVCGVAMYLTAISGELPGANSTALTVISATAISLGFVSNALVATENVTISSNIENGTIQRLRRDTSSDAIAVPGLEALPLSLTTIAMAFISVLPLATASDLHLRVTRCSLEAAVNVTINVTDLVFLGQLIKATGVVSLEVAAVMMGCTTQGTIVLDVGDTSVEVAKTWMFRKMEPAATLPILEFVSIVSLHTPLSIAQTLVRTWTTPLDQIRLLLSSMVKFPDAEALTNVSEFLPKVGNLKNADVKLHNVSVVMAFEITEASLVFSNYHVPALNASIFFVGAVVVDSVFIVETARIVNASSAILPQTLFSLLSTATNAPRSIFSFVVHSTTSLWNCFLFVKGTPFQSALGNSDNHAVLLQTVLLQISGVLGVVYPLVSFHASTLCIWEQTVMIPLSTTAAAMRRHVGGGVAVVLVRAWPNNNSVVFENSTVILSESNYSGSVDRLFGSDAHLLDVDYGTVSGDGGKKSFGAATSWVNGSQLMLGCNVWNGDLFPNALSPWQVLDDVPIWARAYSSFEHLCTLLPLNVCDSLPRFVGCAPPDHLFSMTTTDALSQSHPMLLAPITPLTLPTISPNTAILSLAALDSVFLIALGQSSCGPAEMKKATSNTRFLLSPFYDYGGDVAAIGNLGLILIVASIHTGRVAWIRRKRQKEKGQLQREESTFSGIASPKGILWFLINGESAKRNQPNNWLPDAAAAQFPNLTIVALTYALNGICFASANAVTIGAMGSAFADDDDDSLLWLSIVCGSVAMLCVVALIIWYLVTVMADPRHGVLKRFRFERYPLHIRRLSSTPAFLLPYGRWGPDQWRSSFGKLRSLARPGKTSEKLAMLPILVACISSMVLGVSGSEDIWCPIQWTILCLMSLSAAAIILVVRPTRIPVVNVFLFLQYALQFHVYLLGALVQLNLGSSRGAVVTLLMAISTLLTLLSIVKTIHAVGIFFWERKQNPVMSKMKVEQIAAFQPKEWHESNPQDDSSRCIIDDLQSLHPLFLKETNRQLRENVTKQQQDRGNTSAVTGVGSAKKEVAYRSVSSLASSMATRFSPPDLQLPYGVVTSSCGHSLTLSSSFVFAWQSRQPKNAADQLVALEGLIDSICTRARAVQRES</sequence>
<protein>
    <submittedName>
        <fullName evidence="2">Transmembrane protein, putative</fullName>
    </submittedName>
</protein>
<feature type="transmembrane region" description="Helical" evidence="1">
    <location>
        <begin position="887"/>
        <end position="910"/>
    </location>
</feature>
<feature type="transmembrane region" description="Helical" evidence="1">
    <location>
        <begin position="800"/>
        <end position="822"/>
    </location>
</feature>
<feature type="transmembrane region" description="Helical" evidence="1">
    <location>
        <begin position="1005"/>
        <end position="1025"/>
    </location>
</feature>
<accession>A0A0S4J627</accession>
<keyword evidence="1 2" id="KW-0812">Transmembrane</keyword>
<dbReference type="VEuPathDB" id="TriTrypDB:BSAL_88515"/>
<evidence type="ECO:0000313" key="2">
    <source>
        <dbReference type="EMBL" id="CUG84275.1"/>
    </source>
</evidence>
<reference evidence="3" key="1">
    <citation type="submission" date="2015-09" db="EMBL/GenBank/DDBJ databases">
        <authorList>
            <consortium name="Pathogen Informatics"/>
        </authorList>
    </citation>
    <scope>NUCLEOTIDE SEQUENCE [LARGE SCALE GENOMIC DNA]</scope>
    <source>
        <strain evidence="3">Lake Konstanz</strain>
    </source>
</reference>
<evidence type="ECO:0000313" key="3">
    <source>
        <dbReference type="Proteomes" id="UP000051952"/>
    </source>
</evidence>
<name>A0A0S4J627_BODSA</name>
<organism evidence="2 3">
    <name type="scientific">Bodo saltans</name>
    <name type="common">Flagellated protozoan</name>
    <dbReference type="NCBI Taxonomy" id="75058"/>
    <lineage>
        <taxon>Eukaryota</taxon>
        <taxon>Discoba</taxon>
        <taxon>Euglenozoa</taxon>
        <taxon>Kinetoplastea</taxon>
        <taxon>Metakinetoplastina</taxon>
        <taxon>Eubodonida</taxon>
        <taxon>Bodonidae</taxon>
        <taxon>Bodo</taxon>
    </lineage>
</organism>
<dbReference type="EMBL" id="CYKH01001113">
    <property type="protein sequence ID" value="CUG84275.1"/>
    <property type="molecule type" value="Genomic_DNA"/>
</dbReference>
<feature type="transmembrane region" description="Helical" evidence="1">
    <location>
        <begin position="1058"/>
        <end position="1082"/>
    </location>
</feature>
<dbReference type="Proteomes" id="UP000051952">
    <property type="component" value="Unassembled WGS sequence"/>
</dbReference>
<feature type="transmembrane region" description="Helical" evidence="1">
    <location>
        <begin position="171"/>
        <end position="189"/>
    </location>
</feature>
<proteinExistence type="predicted"/>
<evidence type="ECO:0000256" key="1">
    <source>
        <dbReference type="SAM" id="Phobius"/>
    </source>
</evidence>
<feature type="transmembrane region" description="Helical" evidence="1">
    <location>
        <begin position="201"/>
        <end position="220"/>
    </location>
</feature>
<keyword evidence="1" id="KW-0472">Membrane</keyword>
<keyword evidence="3" id="KW-1185">Reference proteome</keyword>
<feature type="transmembrane region" description="Helical" evidence="1">
    <location>
        <begin position="916"/>
        <end position="941"/>
    </location>
</feature>
<keyword evidence="1" id="KW-1133">Transmembrane helix</keyword>
<feature type="transmembrane region" description="Helical" evidence="1">
    <location>
        <begin position="1031"/>
        <end position="1051"/>
    </location>
</feature>
<gene>
    <name evidence="2" type="ORF">BSAL_88515</name>
</gene>
<feature type="transmembrane region" description="Helical" evidence="1">
    <location>
        <begin position="1094"/>
        <end position="1119"/>
    </location>
</feature>